<accession>A0AAD3DJY8</accession>
<dbReference type="EMBL" id="BMAR01000002">
    <property type="protein sequence ID" value="GFR41817.1"/>
    <property type="molecule type" value="Genomic_DNA"/>
</dbReference>
<evidence type="ECO:0000256" key="2">
    <source>
        <dbReference type="SAM" id="Phobius"/>
    </source>
</evidence>
<gene>
    <name evidence="3" type="ORF">Agub_g2589</name>
</gene>
<keyword evidence="2" id="KW-0812">Transmembrane</keyword>
<protein>
    <submittedName>
        <fullName evidence="3">Uncharacterized protein</fullName>
    </submittedName>
</protein>
<feature type="transmembrane region" description="Helical" evidence="2">
    <location>
        <begin position="192"/>
        <end position="212"/>
    </location>
</feature>
<proteinExistence type="predicted"/>
<dbReference type="Proteomes" id="UP001054857">
    <property type="component" value="Unassembled WGS sequence"/>
</dbReference>
<reference evidence="3 4" key="1">
    <citation type="journal article" date="2021" name="Sci. Rep.">
        <title>Genome sequencing of the multicellular alga Astrephomene provides insights into convergent evolution of germ-soma differentiation.</title>
        <authorList>
            <person name="Yamashita S."/>
            <person name="Yamamoto K."/>
            <person name="Matsuzaki R."/>
            <person name="Suzuki S."/>
            <person name="Yamaguchi H."/>
            <person name="Hirooka S."/>
            <person name="Minakuchi Y."/>
            <person name="Miyagishima S."/>
            <person name="Kawachi M."/>
            <person name="Toyoda A."/>
            <person name="Nozaki H."/>
        </authorList>
    </citation>
    <scope>NUCLEOTIDE SEQUENCE [LARGE SCALE GENOMIC DNA]</scope>
    <source>
        <strain evidence="3 4">NIES-4017</strain>
    </source>
</reference>
<comment type="caution">
    <text evidence="3">The sequence shown here is derived from an EMBL/GenBank/DDBJ whole genome shotgun (WGS) entry which is preliminary data.</text>
</comment>
<feature type="region of interest" description="Disordered" evidence="1">
    <location>
        <begin position="261"/>
        <end position="287"/>
    </location>
</feature>
<keyword evidence="2" id="KW-0472">Membrane</keyword>
<dbReference type="AlphaFoldDB" id="A0AAD3DJY8"/>
<feature type="compositionally biased region" description="Low complexity" evidence="1">
    <location>
        <begin position="264"/>
        <end position="287"/>
    </location>
</feature>
<feature type="transmembrane region" description="Helical" evidence="2">
    <location>
        <begin position="86"/>
        <end position="108"/>
    </location>
</feature>
<feature type="transmembrane region" description="Helical" evidence="2">
    <location>
        <begin position="129"/>
        <end position="150"/>
    </location>
</feature>
<organism evidence="3 4">
    <name type="scientific">Astrephomene gubernaculifera</name>
    <dbReference type="NCBI Taxonomy" id="47775"/>
    <lineage>
        <taxon>Eukaryota</taxon>
        <taxon>Viridiplantae</taxon>
        <taxon>Chlorophyta</taxon>
        <taxon>core chlorophytes</taxon>
        <taxon>Chlorophyceae</taxon>
        <taxon>CS clade</taxon>
        <taxon>Chlamydomonadales</taxon>
        <taxon>Astrephomenaceae</taxon>
        <taxon>Astrephomene</taxon>
    </lineage>
</organism>
<evidence type="ECO:0000256" key="1">
    <source>
        <dbReference type="SAM" id="MobiDB-lite"/>
    </source>
</evidence>
<evidence type="ECO:0000313" key="4">
    <source>
        <dbReference type="Proteomes" id="UP001054857"/>
    </source>
</evidence>
<feature type="transmembrane region" description="Helical" evidence="2">
    <location>
        <begin position="162"/>
        <end position="180"/>
    </location>
</feature>
<evidence type="ECO:0000313" key="3">
    <source>
        <dbReference type="EMBL" id="GFR41817.1"/>
    </source>
</evidence>
<name>A0AAD3DJY8_9CHLO</name>
<keyword evidence="4" id="KW-1185">Reference proteome</keyword>
<sequence>MSSATSFSRPPGRWPLRMWPGPGRRLLDATLYLPAGLFRNCFFRLRLRPADHCCSGSCCGSSGEGGQGGCRCCDCCDLRMSVCAAAGWQTLIGGILGVFYTVFTALLVRVDKSLKTIQMSLMIYLLAYWWLYFLSGIVGCCVVIDTQGILTYEPRVIVTSRAYVALTVLCTLGHLNLIGLDHRLWENSMSRSSIFLTLLPLLWDWYLVYLAWSLLRKLQEQRKGVFRGKPVMLNQRKPEHVLELHAAHHLALQPPHPQGLSMLRGLQGQGQHQQHYPEGEQQQRQQYLEGEQQQIVIEPGVVTGAAAAAADGGGGGNGDSAVAAVHYLPYMQLLLRRSCRGFVAGALAAALGVAGCRRRRREERWMRTYSSSSGSNANGSRV</sequence>
<keyword evidence="2" id="KW-1133">Transmembrane helix</keyword>